<dbReference type="EMBL" id="ABOX02000037">
    <property type="protein sequence ID" value="EEF58777.1"/>
    <property type="molecule type" value="Genomic_DNA"/>
</dbReference>
<dbReference type="RefSeq" id="WP_007417170.1">
    <property type="nucleotide sequence ID" value="NZ_ABOX02000037.1"/>
</dbReference>
<dbReference type="Gene3D" id="3.40.50.150">
    <property type="entry name" value="Vaccinia Virus protein VP39"/>
    <property type="match status" value="1"/>
</dbReference>
<dbReference type="NCBIfam" id="TIGR04345">
    <property type="entry name" value="ovoA_Cterm"/>
    <property type="match status" value="1"/>
</dbReference>
<dbReference type="CDD" id="cd02440">
    <property type="entry name" value="AdoMet_MTases"/>
    <property type="match status" value="1"/>
</dbReference>
<keyword evidence="1" id="KW-0489">Methyltransferase</keyword>
<keyword evidence="2" id="KW-1185">Reference proteome</keyword>
<evidence type="ECO:0000313" key="2">
    <source>
        <dbReference type="Proteomes" id="UP000003688"/>
    </source>
</evidence>
<sequence length="253" mass="28731">MAGNFYESDRALVEYLLFHYGAPDELLPEGFPRENILHFPVRCVTECLDVKRIPEKARALDLGCAVGRATFELARWCSSVIGIDYSERFVTIAGHLKKNGSFLFGCIEEGDLTHPCQAVVPPDIDRSRVVFERGDALNLRKDLGRFDVVLMANLIDRLSNPRYCLEKAADLVNPGGHLILTSPYTWSTDYTPRENWLGGFERDGARIRSFNVIKEILSPNFDLATRKDLPFLIREHARKFQLGVSDATVWIRK</sequence>
<comment type="caution">
    <text evidence="1">The sequence shown here is derived from an EMBL/GenBank/DDBJ whole genome shotgun (WGS) entry which is preliminary data.</text>
</comment>
<dbReference type="GO" id="GO:0008168">
    <property type="term" value="F:methyltransferase activity"/>
    <property type="evidence" value="ECO:0007669"/>
    <property type="project" value="UniProtKB-KW"/>
</dbReference>
<keyword evidence="1" id="KW-0808">Transferase</keyword>
<dbReference type="PANTHER" id="PTHR45445">
    <property type="match status" value="1"/>
</dbReference>
<reference evidence="1 2" key="1">
    <citation type="journal article" date="2011" name="J. Bacteriol.">
        <title>Genome sequence of 'Pedosphaera parvula' Ellin514, an aerobic Verrucomicrobial isolate from pasture soil.</title>
        <authorList>
            <person name="Kant R."/>
            <person name="van Passel M.W."/>
            <person name="Sangwan P."/>
            <person name="Palva A."/>
            <person name="Lucas S."/>
            <person name="Copeland A."/>
            <person name="Lapidus A."/>
            <person name="Glavina Del Rio T."/>
            <person name="Dalin E."/>
            <person name="Tice H."/>
            <person name="Bruce D."/>
            <person name="Goodwin L."/>
            <person name="Pitluck S."/>
            <person name="Chertkov O."/>
            <person name="Larimer F.W."/>
            <person name="Land M.L."/>
            <person name="Hauser L."/>
            <person name="Brettin T.S."/>
            <person name="Detter J.C."/>
            <person name="Han S."/>
            <person name="de Vos W.M."/>
            <person name="Janssen P.H."/>
            <person name="Smidt H."/>
        </authorList>
    </citation>
    <scope>NUCLEOTIDE SEQUENCE [LARGE SCALE GENOMIC DNA]</scope>
    <source>
        <strain evidence="1 2">Ellin514</strain>
    </source>
</reference>
<dbReference type="SUPFAM" id="SSF53335">
    <property type="entry name" value="S-adenosyl-L-methionine-dependent methyltransferases"/>
    <property type="match status" value="1"/>
</dbReference>
<name>B9XMY1_PEDPL</name>
<organism evidence="1 2">
    <name type="scientific">Pedosphaera parvula (strain Ellin514)</name>
    <dbReference type="NCBI Taxonomy" id="320771"/>
    <lineage>
        <taxon>Bacteria</taxon>
        <taxon>Pseudomonadati</taxon>
        <taxon>Verrucomicrobiota</taxon>
        <taxon>Pedosphaerae</taxon>
        <taxon>Pedosphaerales</taxon>
        <taxon>Pedosphaeraceae</taxon>
        <taxon>Pedosphaera</taxon>
    </lineage>
</organism>
<dbReference type="InterPro" id="IPR029063">
    <property type="entry name" value="SAM-dependent_MTases_sf"/>
</dbReference>
<dbReference type="PANTHER" id="PTHR45445:SF2">
    <property type="entry name" value="METHYLTRANSFERASE TYPE 11 DOMAIN-CONTAINING PROTEIN"/>
    <property type="match status" value="1"/>
</dbReference>
<protein>
    <submittedName>
        <fullName evidence="1">Methyltransferase type 11</fullName>
    </submittedName>
</protein>
<evidence type="ECO:0000313" key="1">
    <source>
        <dbReference type="EMBL" id="EEF58777.1"/>
    </source>
</evidence>
<dbReference type="Proteomes" id="UP000003688">
    <property type="component" value="Unassembled WGS sequence"/>
</dbReference>
<proteinExistence type="predicted"/>
<dbReference type="GO" id="GO:0032259">
    <property type="term" value="P:methylation"/>
    <property type="evidence" value="ECO:0007669"/>
    <property type="project" value="UniProtKB-KW"/>
</dbReference>
<dbReference type="STRING" id="320771.Cflav_PD1950"/>
<accession>B9XMY1</accession>
<dbReference type="OrthoDB" id="9768004at2"/>
<dbReference type="Pfam" id="PF13489">
    <property type="entry name" value="Methyltransf_23"/>
    <property type="match status" value="1"/>
</dbReference>
<dbReference type="InterPro" id="IPR027625">
    <property type="entry name" value="OvoA_Cterm"/>
</dbReference>
<gene>
    <name evidence="1" type="ORF">Cflav_PD1950</name>
</gene>
<dbReference type="AlphaFoldDB" id="B9XMY1"/>